<dbReference type="AlphaFoldDB" id="A0AAW0CF88"/>
<gene>
    <name evidence="1" type="ORF">VNI00_010697</name>
</gene>
<comment type="caution">
    <text evidence="1">The sequence shown here is derived from an EMBL/GenBank/DDBJ whole genome shotgun (WGS) entry which is preliminary data.</text>
</comment>
<accession>A0AAW0CF88</accession>
<name>A0AAW0CF88_9AGAR</name>
<sequence length="209" mass="23356">MDLTSAILHLTRPDSQSITRTIAAWDINVHKQAVHSLGIASRTHEIVIDAAGSPFHKDVVGRIVSIDTGHYLGQERIPGVDIGAEIAIEKPDFELEDSTAFKHCYAMFSMQQRVISEISTHLHIPGSKMDSHITQSQNALGRIWAYHTDNTKIAWDGTLCSLSDLRVGMHVVMTVKIHRISYKVFDQVLFSLVTEIVRVDILSSEEEVE</sequence>
<proteinExistence type="predicted"/>
<protein>
    <submittedName>
        <fullName evidence="1">Uncharacterized protein</fullName>
    </submittedName>
</protein>
<dbReference type="EMBL" id="JAYKXP010000044">
    <property type="protein sequence ID" value="KAK7037736.1"/>
    <property type="molecule type" value="Genomic_DNA"/>
</dbReference>
<keyword evidence="2" id="KW-1185">Reference proteome</keyword>
<evidence type="ECO:0000313" key="2">
    <source>
        <dbReference type="Proteomes" id="UP001383192"/>
    </source>
</evidence>
<organism evidence="1 2">
    <name type="scientific">Paramarasmius palmivorus</name>
    <dbReference type="NCBI Taxonomy" id="297713"/>
    <lineage>
        <taxon>Eukaryota</taxon>
        <taxon>Fungi</taxon>
        <taxon>Dikarya</taxon>
        <taxon>Basidiomycota</taxon>
        <taxon>Agaricomycotina</taxon>
        <taxon>Agaricomycetes</taxon>
        <taxon>Agaricomycetidae</taxon>
        <taxon>Agaricales</taxon>
        <taxon>Marasmiineae</taxon>
        <taxon>Marasmiaceae</taxon>
        <taxon>Paramarasmius</taxon>
    </lineage>
</organism>
<dbReference type="Proteomes" id="UP001383192">
    <property type="component" value="Unassembled WGS sequence"/>
</dbReference>
<reference evidence="1 2" key="1">
    <citation type="submission" date="2024-01" db="EMBL/GenBank/DDBJ databases">
        <title>A draft genome for a cacao thread blight-causing isolate of Paramarasmius palmivorus.</title>
        <authorList>
            <person name="Baruah I.K."/>
            <person name="Bukari Y."/>
            <person name="Amoako-Attah I."/>
            <person name="Meinhardt L.W."/>
            <person name="Bailey B.A."/>
            <person name="Cohen S.P."/>
        </authorList>
    </citation>
    <scope>NUCLEOTIDE SEQUENCE [LARGE SCALE GENOMIC DNA]</scope>
    <source>
        <strain evidence="1 2">GH-12</strain>
    </source>
</reference>
<evidence type="ECO:0000313" key="1">
    <source>
        <dbReference type="EMBL" id="KAK7037736.1"/>
    </source>
</evidence>